<gene>
    <name evidence="1" type="ORF">S12H4_55814</name>
</gene>
<organism evidence="1">
    <name type="scientific">marine sediment metagenome</name>
    <dbReference type="NCBI Taxonomy" id="412755"/>
    <lineage>
        <taxon>unclassified sequences</taxon>
        <taxon>metagenomes</taxon>
        <taxon>ecological metagenomes</taxon>
    </lineage>
</organism>
<protein>
    <submittedName>
        <fullName evidence="1">Uncharacterized protein</fullName>
    </submittedName>
</protein>
<comment type="caution">
    <text evidence="1">The sequence shown here is derived from an EMBL/GenBank/DDBJ whole genome shotgun (WGS) entry which is preliminary data.</text>
</comment>
<proteinExistence type="predicted"/>
<reference evidence="1" key="1">
    <citation type="journal article" date="2014" name="Front. Microbiol.">
        <title>High frequency of phylogenetically diverse reductive dehalogenase-homologous genes in deep subseafloor sedimentary metagenomes.</title>
        <authorList>
            <person name="Kawai M."/>
            <person name="Futagami T."/>
            <person name="Toyoda A."/>
            <person name="Takaki Y."/>
            <person name="Nishi S."/>
            <person name="Hori S."/>
            <person name="Arai W."/>
            <person name="Tsubouchi T."/>
            <person name="Morono Y."/>
            <person name="Uchiyama I."/>
            <person name="Ito T."/>
            <person name="Fujiyama A."/>
            <person name="Inagaki F."/>
            <person name="Takami H."/>
        </authorList>
    </citation>
    <scope>NUCLEOTIDE SEQUENCE</scope>
    <source>
        <strain evidence="1">Expedition CK06-06</strain>
    </source>
</reference>
<dbReference type="AlphaFoldDB" id="X1VRR5"/>
<evidence type="ECO:0000313" key="1">
    <source>
        <dbReference type="EMBL" id="GAJ23252.1"/>
    </source>
</evidence>
<sequence>MPKSEASVTINAPQKELVGDFPQDATGNTVIYNTIHFDSLTLLLKTPSPFAWHPP</sequence>
<dbReference type="EMBL" id="BARW01035844">
    <property type="protein sequence ID" value="GAJ23252.1"/>
    <property type="molecule type" value="Genomic_DNA"/>
</dbReference>
<name>X1VRR5_9ZZZZ</name>
<accession>X1VRR5</accession>